<name>A0ABD2N303_9CUCU</name>
<accession>A0ABD2N303</accession>
<feature type="region of interest" description="Disordered" evidence="1">
    <location>
        <begin position="362"/>
        <end position="381"/>
    </location>
</feature>
<feature type="compositionally biased region" description="Basic and acidic residues" evidence="1">
    <location>
        <begin position="903"/>
        <end position="919"/>
    </location>
</feature>
<keyword evidence="3" id="KW-1185">Reference proteome</keyword>
<evidence type="ECO:0000313" key="2">
    <source>
        <dbReference type="EMBL" id="KAL3273029.1"/>
    </source>
</evidence>
<evidence type="ECO:0000256" key="1">
    <source>
        <dbReference type="SAM" id="MobiDB-lite"/>
    </source>
</evidence>
<dbReference type="EMBL" id="JABFTP020000062">
    <property type="protein sequence ID" value="KAL3273029.1"/>
    <property type="molecule type" value="Genomic_DNA"/>
</dbReference>
<feature type="region of interest" description="Disordered" evidence="1">
    <location>
        <begin position="903"/>
        <end position="927"/>
    </location>
</feature>
<proteinExistence type="predicted"/>
<evidence type="ECO:0000313" key="3">
    <source>
        <dbReference type="Proteomes" id="UP001516400"/>
    </source>
</evidence>
<sequence>MEIKIIALNVLITVLSDLSSEQCAEKRYIMKYIQSIFILSINVELLRFELINPLKQRGYFENENNSEYAPSLEFIIPTNTVRAEDSHTLLQKDPFAERQNLEFEEPFINENNWRVAEPDPTFHKHKLKQKIHAHIHTSTHVHGLGDLQGQSSAISPISTVIPGNQQIWHQTQNVHTGFHNQYGVPNNGYSAINQGFQTAGAAANIGYGLINKGIHSTGSAITSGFGVTNQGFHSSGVGAHNGFSAINQGFQSSGPVYPNPNHYSHLNSNPNIHLNSQLINNQNNHLINANNQFSTGHNSFQNQNGVSIGVPNTLNVQISNVNGHGNSLSQSQISSKHSAVPETSLQTKPEFLDDNVSFLDIRSADEPNQYPHKNSKRAEYDTDMENILNALDIRSYLQERPEVQTSPYYEKGYISEESTSQPQNCPCSCDESRHNDQKDEKLADNLNHENQDQQLYDNIKLQSPYLIQIPYNGHYQTPEYRYRRTLRSIENKTSHISPNDTISPNISDWDKHGLNYTLQDYRKMIDSYRNGITQKEEMVFADFLEGIVEDYQKKDILNSNEIKKVEKRSVPIVKLLHDPNVKLDVPKTLENIGTITKNAFEDKRAPMYHVRNLMGSTKNAVLSAMRIPPQNLIVPSNYEVRNIKPEEINDETDEVLGDINRKILSRSSFQDDGVNKDSSENEVIKNDPYGIVDTFTRVGSAIRDSVRSGQNTLSHIGDIVHDGKKIFHSTKYTVPRVILPYAKAPVLGSRFKVEKPLPLKKTVIIKPKVLDFKEPYLGSVNHEPYFVKVGNILDALGISKPDQNRINLEKIVMKTSGKGQVLGIYVPPIGDVKPVNAERKSMQKSVKKESSRAYGNVPSFAKVGTKQDDQVSQTDNILEQIIGNNRKIKNTQQKVNVEYGSADEHRHNDNSRFKVESSPHNKNRRKHFTMEEENEIIDEFLNNIFKADDKLDKKSKVVSPLGKQMTYQGDNCTNITQRIDKERKKGTVFKNFNKPPKNLDITSNSSKSELEEMVKKLSIDFLKDEGKSQSRNHGINRTSLKTLKKNKVDGSLLNKKTKVHRKSKPGIALQSRFGADEEQKLTTTDVPLLKNDLYSNVNKDDIVENDEEAMRKMDEYVKNDIISSSDWPYEPSRHGWRIGNVLQLVEDEPNEESSSEINVVAKDNEDILPGYHSKSSVWSPQEQENVSGIIESNLPKEIRSKRSYDEIVGLNLPSYLTKPFMARASNPDVEHIFRDHNKEEIVGSVSPEFSTNTNRNQNFQGQDLHHHNQFNSFLPSELIKTMNFWSSNPENENVARSNSPNLEYHQNRYFEYNNPPVQQELEYVGTSRMEDENSDYILCSPSHDEPNSPLLCRKVYKHPTSDTRFSDNVREFEDNSGSESSGTVGQSRTSMLVADNLRKPFMGLGNEDTIKKFFQKYEKEESNVFSDSYNTEYHY</sequence>
<protein>
    <submittedName>
        <fullName evidence="2">Uncharacterized protein</fullName>
    </submittedName>
</protein>
<feature type="compositionally biased region" description="Polar residues" evidence="1">
    <location>
        <begin position="416"/>
        <end position="425"/>
    </location>
</feature>
<reference evidence="2 3" key="1">
    <citation type="journal article" date="2021" name="BMC Biol.">
        <title>Horizontally acquired antibacterial genes associated with adaptive radiation of ladybird beetles.</title>
        <authorList>
            <person name="Li H.S."/>
            <person name="Tang X.F."/>
            <person name="Huang Y.H."/>
            <person name="Xu Z.Y."/>
            <person name="Chen M.L."/>
            <person name="Du X.Y."/>
            <person name="Qiu B.Y."/>
            <person name="Chen P.T."/>
            <person name="Zhang W."/>
            <person name="Slipinski A."/>
            <person name="Escalona H.E."/>
            <person name="Waterhouse R.M."/>
            <person name="Zwick A."/>
            <person name="Pang H."/>
        </authorList>
    </citation>
    <scope>NUCLEOTIDE SEQUENCE [LARGE SCALE GENOMIC DNA]</scope>
    <source>
        <strain evidence="2">SYSU2018</strain>
    </source>
</reference>
<feature type="region of interest" description="Disordered" evidence="1">
    <location>
        <begin position="414"/>
        <end position="436"/>
    </location>
</feature>
<gene>
    <name evidence="2" type="ORF">HHI36_014485</name>
</gene>
<dbReference type="Proteomes" id="UP001516400">
    <property type="component" value="Unassembled WGS sequence"/>
</dbReference>
<organism evidence="2 3">
    <name type="scientific">Cryptolaemus montrouzieri</name>
    <dbReference type="NCBI Taxonomy" id="559131"/>
    <lineage>
        <taxon>Eukaryota</taxon>
        <taxon>Metazoa</taxon>
        <taxon>Ecdysozoa</taxon>
        <taxon>Arthropoda</taxon>
        <taxon>Hexapoda</taxon>
        <taxon>Insecta</taxon>
        <taxon>Pterygota</taxon>
        <taxon>Neoptera</taxon>
        <taxon>Endopterygota</taxon>
        <taxon>Coleoptera</taxon>
        <taxon>Polyphaga</taxon>
        <taxon>Cucujiformia</taxon>
        <taxon>Coccinelloidea</taxon>
        <taxon>Coccinellidae</taxon>
        <taxon>Scymninae</taxon>
        <taxon>Scymnini</taxon>
        <taxon>Cryptolaemus</taxon>
    </lineage>
</organism>
<comment type="caution">
    <text evidence="2">The sequence shown here is derived from an EMBL/GenBank/DDBJ whole genome shotgun (WGS) entry which is preliminary data.</text>
</comment>